<feature type="transmembrane region" description="Helical" evidence="1">
    <location>
        <begin position="231"/>
        <end position="248"/>
    </location>
</feature>
<comment type="caution">
    <text evidence="2">The sequence shown here is derived from an EMBL/GenBank/DDBJ whole genome shotgun (WGS) entry which is preliminary data.</text>
</comment>
<feature type="transmembrane region" description="Helical" evidence="1">
    <location>
        <begin position="83"/>
        <end position="107"/>
    </location>
</feature>
<name>A0A399F6F8_9DEIN</name>
<feature type="transmembrane region" description="Helical" evidence="1">
    <location>
        <begin position="49"/>
        <end position="71"/>
    </location>
</feature>
<proteinExistence type="predicted"/>
<keyword evidence="1" id="KW-0812">Transmembrane</keyword>
<dbReference type="Pfam" id="PF10129">
    <property type="entry name" value="OpgC_C"/>
    <property type="match status" value="1"/>
</dbReference>
<dbReference type="RefSeq" id="WP_119358340.1">
    <property type="nucleotide sequence ID" value="NZ_BJXM01000002.1"/>
</dbReference>
<organism evidence="2 3">
    <name type="scientific">Meiothermus granaticius NBRC 107808</name>
    <dbReference type="NCBI Taxonomy" id="1227551"/>
    <lineage>
        <taxon>Bacteria</taxon>
        <taxon>Thermotogati</taxon>
        <taxon>Deinococcota</taxon>
        <taxon>Deinococci</taxon>
        <taxon>Thermales</taxon>
        <taxon>Thermaceae</taxon>
        <taxon>Meiothermus</taxon>
    </lineage>
</organism>
<dbReference type="AlphaFoldDB" id="A0A399F6F8"/>
<dbReference type="Proteomes" id="UP000266178">
    <property type="component" value="Unassembled WGS sequence"/>
</dbReference>
<protein>
    <submittedName>
        <fullName evidence="2">OpgC protein</fullName>
    </submittedName>
</protein>
<feature type="transmembrane region" description="Helical" evidence="1">
    <location>
        <begin position="192"/>
        <end position="211"/>
    </location>
</feature>
<keyword evidence="3" id="KW-1185">Reference proteome</keyword>
<dbReference type="EMBL" id="QWLB01000053">
    <property type="protein sequence ID" value="RIH91206.1"/>
    <property type="molecule type" value="Genomic_DNA"/>
</dbReference>
<accession>A0A399F6F8</accession>
<keyword evidence="1" id="KW-0472">Membrane</keyword>
<keyword evidence="1" id="KW-1133">Transmembrane helix</keyword>
<feature type="transmembrane region" description="Helical" evidence="1">
    <location>
        <begin position="275"/>
        <end position="293"/>
    </location>
</feature>
<feature type="transmembrane region" description="Helical" evidence="1">
    <location>
        <begin position="300"/>
        <end position="326"/>
    </location>
</feature>
<gene>
    <name evidence="2" type="ORF">Mgrana_02900</name>
</gene>
<dbReference type="InterPro" id="IPR014550">
    <property type="entry name" value="UCP028704_OpgC"/>
</dbReference>
<evidence type="ECO:0000313" key="2">
    <source>
        <dbReference type="EMBL" id="RIH91206.1"/>
    </source>
</evidence>
<sequence>MGSWFRSLAYSGKGGRDLRIDFLRGYCLFMMTVDHLGANSWFFNLTGNIQFYTSAAEGFYFISGLTLGLLATRESFAQSVERLLLRSVVLYRTAILIALGFGAWSLLTGLKVWDSPWPRENWLEPVLPILTMHQGYAGSEILTLYVLFMLLAPIVLLALFRGKGWLAFLVSAALYAISQYRPDAVGLNPENFATYFLPAAWQFLFYGGLVLGYHREDLSRMLARVAPVRDLLSVAVVALGTLLIWNYAHGSPLWPGLSALALGEEHKTNLSPMRLLLTAVYIGAAYTLVTWLWKPLYRGLGWLLVPLGSASLWTFTGHILAIGVLYNLGLYNRTSEQIWFGTLWDCVAVLGIWASILIYRRLRPGRKAKVLQLEGAVS</sequence>
<feature type="transmembrane region" description="Helical" evidence="1">
    <location>
        <begin position="141"/>
        <end position="159"/>
    </location>
</feature>
<dbReference type="PANTHER" id="PTHR38592:SF3">
    <property type="entry name" value="BLL4819 PROTEIN"/>
    <property type="match status" value="1"/>
</dbReference>
<evidence type="ECO:0000313" key="3">
    <source>
        <dbReference type="Proteomes" id="UP000266178"/>
    </source>
</evidence>
<feature type="transmembrane region" description="Helical" evidence="1">
    <location>
        <begin position="164"/>
        <end position="180"/>
    </location>
</feature>
<dbReference type="PANTHER" id="PTHR38592">
    <property type="entry name" value="BLL4819 PROTEIN"/>
    <property type="match status" value="1"/>
</dbReference>
<reference evidence="2 3" key="1">
    <citation type="submission" date="2018-08" db="EMBL/GenBank/DDBJ databases">
        <title>Meiothermus granaticius genome AF-68 sequencing project.</title>
        <authorList>
            <person name="Da Costa M.S."/>
            <person name="Albuquerque L."/>
            <person name="Raposo P."/>
            <person name="Froufe H.J.C."/>
            <person name="Barroso C.S."/>
            <person name="Egas C."/>
        </authorList>
    </citation>
    <scope>NUCLEOTIDE SEQUENCE [LARGE SCALE GENOMIC DNA]</scope>
    <source>
        <strain evidence="2 3">AF-68</strain>
    </source>
</reference>
<evidence type="ECO:0000256" key="1">
    <source>
        <dbReference type="SAM" id="Phobius"/>
    </source>
</evidence>
<feature type="transmembrane region" description="Helical" evidence="1">
    <location>
        <begin position="338"/>
        <end position="359"/>
    </location>
</feature>